<organism evidence="3 4">
    <name type="scientific">Sphaerobolus stellatus (strain SS14)</name>
    <dbReference type="NCBI Taxonomy" id="990650"/>
    <lineage>
        <taxon>Eukaryota</taxon>
        <taxon>Fungi</taxon>
        <taxon>Dikarya</taxon>
        <taxon>Basidiomycota</taxon>
        <taxon>Agaricomycotina</taxon>
        <taxon>Agaricomycetes</taxon>
        <taxon>Phallomycetidae</taxon>
        <taxon>Geastrales</taxon>
        <taxon>Sphaerobolaceae</taxon>
        <taxon>Sphaerobolus</taxon>
    </lineage>
</organism>
<keyword evidence="1" id="KW-0472">Membrane</keyword>
<evidence type="ECO:0000259" key="2">
    <source>
        <dbReference type="Pfam" id="PF20151"/>
    </source>
</evidence>
<dbReference type="Proteomes" id="UP000054279">
    <property type="component" value="Unassembled WGS sequence"/>
</dbReference>
<evidence type="ECO:0000256" key="1">
    <source>
        <dbReference type="SAM" id="Phobius"/>
    </source>
</evidence>
<dbReference type="HOGENOM" id="CLU_035509_0_0_1"/>
<keyword evidence="1" id="KW-0812">Transmembrane</keyword>
<protein>
    <recommendedName>
        <fullName evidence="2">DUF6533 domain-containing protein</fullName>
    </recommendedName>
</protein>
<reference evidence="3 4" key="1">
    <citation type="submission" date="2014-06" db="EMBL/GenBank/DDBJ databases">
        <title>Evolutionary Origins and Diversification of the Mycorrhizal Mutualists.</title>
        <authorList>
            <consortium name="DOE Joint Genome Institute"/>
            <consortium name="Mycorrhizal Genomics Consortium"/>
            <person name="Kohler A."/>
            <person name="Kuo A."/>
            <person name="Nagy L.G."/>
            <person name="Floudas D."/>
            <person name="Copeland A."/>
            <person name="Barry K.W."/>
            <person name="Cichocki N."/>
            <person name="Veneault-Fourrey C."/>
            <person name="LaButti K."/>
            <person name="Lindquist E.A."/>
            <person name="Lipzen A."/>
            <person name="Lundell T."/>
            <person name="Morin E."/>
            <person name="Murat C."/>
            <person name="Riley R."/>
            <person name="Ohm R."/>
            <person name="Sun H."/>
            <person name="Tunlid A."/>
            <person name="Henrissat B."/>
            <person name="Grigoriev I.V."/>
            <person name="Hibbett D.S."/>
            <person name="Martin F."/>
        </authorList>
    </citation>
    <scope>NUCLEOTIDE SEQUENCE [LARGE SCALE GENOMIC DNA]</scope>
    <source>
        <strain evidence="3 4">SS14</strain>
    </source>
</reference>
<gene>
    <name evidence="3" type="ORF">M422DRAFT_785675</name>
</gene>
<feature type="transmembrane region" description="Helical" evidence="1">
    <location>
        <begin position="94"/>
        <end position="114"/>
    </location>
</feature>
<dbReference type="EMBL" id="KN837428">
    <property type="protein sequence ID" value="KIJ25189.1"/>
    <property type="molecule type" value="Genomic_DNA"/>
</dbReference>
<feature type="transmembrane region" description="Helical" evidence="1">
    <location>
        <begin position="126"/>
        <end position="147"/>
    </location>
</feature>
<dbReference type="InterPro" id="IPR045340">
    <property type="entry name" value="DUF6533"/>
</dbReference>
<feature type="transmembrane region" description="Helical" evidence="1">
    <location>
        <begin position="216"/>
        <end position="234"/>
    </location>
</feature>
<dbReference type="AlphaFoldDB" id="A0A0C9TTJ3"/>
<feature type="transmembrane region" description="Helical" evidence="1">
    <location>
        <begin position="26"/>
        <end position="43"/>
    </location>
</feature>
<evidence type="ECO:0000313" key="4">
    <source>
        <dbReference type="Proteomes" id="UP000054279"/>
    </source>
</evidence>
<dbReference type="OrthoDB" id="3349377at2759"/>
<feature type="domain" description="DUF6533" evidence="2">
    <location>
        <begin position="26"/>
        <end position="71"/>
    </location>
</feature>
<sequence>MDSSTDVIQDIASLKALAIALFSSKYSLLGAYTVLVYDITLMLSDEMKYIWRREWSSVKRLYMVNRYLALLIQTIDIGIQFTEGHSQRVCQHYWLYRFALTITVLIMGASILTIRVHAVYRKNWKITGPVYAVIILCASICAALVYMSELEANSPDPPLPGCYIQSFKHPFFIINAWILPLVGESVLSSAMVYKAWELWRTKQNSVLLTNIVYDSLIYYISIFVLLVTNFLIWQTQPVNFYLLIVPWLQITPCVLGGRLLINMRQRYRDETLASVDQTETSTYGRFKRPVQEEYELQKYMPASSLPRDLYTGSSIYLPGSD</sequence>
<proteinExistence type="predicted"/>
<dbReference type="Pfam" id="PF20151">
    <property type="entry name" value="DUF6533"/>
    <property type="match status" value="1"/>
</dbReference>
<feature type="transmembrane region" description="Helical" evidence="1">
    <location>
        <begin position="240"/>
        <end position="261"/>
    </location>
</feature>
<keyword evidence="4" id="KW-1185">Reference proteome</keyword>
<evidence type="ECO:0000313" key="3">
    <source>
        <dbReference type="EMBL" id="KIJ25189.1"/>
    </source>
</evidence>
<keyword evidence="1" id="KW-1133">Transmembrane helix</keyword>
<feature type="transmembrane region" description="Helical" evidence="1">
    <location>
        <begin position="176"/>
        <end position="196"/>
    </location>
</feature>
<accession>A0A0C9TTJ3</accession>
<name>A0A0C9TTJ3_SPHS4</name>